<dbReference type="AlphaFoldDB" id="A0A4R7B6N7"/>
<evidence type="ECO:0000313" key="3">
    <source>
        <dbReference type="EMBL" id="TDR78475.1"/>
    </source>
</evidence>
<dbReference type="PANTHER" id="PTHR34406">
    <property type="entry name" value="PROTEIN YCEI"/>
    <property type="match status" value="1"/>
</dbReference>
<accession>A0A4R7B6N7</accession>
<dbReference type="Pfam" id="PF04264">
    <property type="entry name" value="YceI"/>
    <property type="match status" value="1"/>
</dbReference>
<reference evidence="3 4" key="1">
    <citation type="submission" date="2019-03" db="EMBL/GenBank/DDBJ databases">
        <title>Genomic Encyclopedia of Type Strains, Phase III (KMG-III): the genomes of soil and plant-associated and newly described type strains.</title>
        <authorList>
            <person name="Whitman W."/>
        </authorList>
    </citation>
    <scope>NUCLEOTIDE SEQUENCE [LARGE SCALE GENOMIC DNA]</scope>
    <source>
        <strain evidence="3 4">CECT 8976</strain>
    </source>
</reference>
<dbReference type="Proteomes" id="UP000295611">
    <property type="component" value="Unassembled WGS sequence"/>
</dbReference>
<protein>
    <submittedName>
        <fullName evidence="3">Polyisoprenoid-binding protein YceI</fullName>
    </submittedName>
</protein>
<dbReference type="EMBL" id="SNZP01000008">
    <property type="protein sequence ID" value="TDR78475.1"/>
    <property type="molecule type" value="Genomic_DNA"/>
</dbReference>
<keyword evidence="4" id="KW-1185">Reference proteome</keyword>
<sequence length="188" mass="20105">MKQLLIASALAMASAATFAAPATYTVDPSHTFAGYEINHLGFSNQSGTFSKVSGAVVLDMAKHTGSVDITVDTNSLQTFWPARDKHLKSETFFNVGKFPTMTYKASSLVFDGDKLTQVQGDLTLLGVTKPVTLTVTNFRGGKNPMLGKEEYGANATALIKRSDFGMMAFLPAIADEVTLNLTIEAIGQ</sequence>
<proteinExistence type="predicted"/>
<keyword evidence="1" id="KW-0732">Signal</keyword>
<dbReference type="InterPro" id="IPR007372">
    <property type="entry name" value="Lipid/polyisoprenoid-bd_YceI"/>
</dbReference>
<feature type="signal peptide" evidence="1">
    <location>
        <begin position="1"/>
        <end position="19"/>
    </location>
</feature>
<evidence type="ECO:0000256" key="1">
    <source>
        <dbReference type="SAM" id="SignalP"/>
    </source>
</evidence>
<dbReference type="SMART" id="SM00867">
    <property type="entry name" value="YceI"/>
    <property type="match status" value="1"/>
</dbReference>
<feature type="domain" description="Lipid/polyisoprenoid-binding YceI-like" evidence="2">
    <location>
        <begin position="23"/>
        <end position="186"/>
    </location>
</feature>
<evidence type="ECO:0000259" key="2">
    <source>
        <dbReference type="SMART" id="SM00867"/>
    </source>
</evidence>
<dbReference type="InterPro" id="IPR036761">
    <property type="entry name" value="TTHA0802/YceI-like_sf"/>
</dbReference>
<organism evidence="3 4">
    <name type="scientific">Paludibacterium purpuratum</name>
    <dbReference type="NCBI Taxonomy" id="1144873"/>
    <lineage>
        <taxon>Bacteria</taxon>
        <taxon>Pseudomonadati</taxon>
        <taxon>Pseudomonadota</taxon>
        <taxon>Betaproteobacteria</taxon>
        <taxon>Neisseriales</taxon>
        <taxon>Chromobacteriaceae</taxon>
        <taxon>Paludibacterium</taxon>
    </lineage>
</organism>
<dbReference type="OrthoDB" id="9811006at2"/>
<name>A0A4R7B6N7_9NEIS</name>
<feature type="chain" id="PRO_5020862042" evidence="1">
    <location>
        <begin position="20"/>
        <end position="188"/>
    </location>
</feature>
<dbReference type="RefSeq" id="WP_133681316.1">
    <property type="nucleotide sequence ID" value="NZ_SNZP01000008.1"/>
</dbReference>
<gene>
    <name evidence="3" type="ORF">DFP86_108196</name>
</gene>
<dbReference type="SUPFAM" id="SSF101874">
    <property type="entry name" value="YceI-like"/>
    <property type="match status" value="1"/>
</dbReference>
<dbReference type="PANTHER" id="PTHR34406:SF1">
    <property type="entry name" value="PROTEIN YCEI"/>
    <property type="match status" value="1"/>
</dbReference>
<evidence type="ECO:0000313" key="4">
    <source>
        <dbReference type="Proteomes" id="UP000295611"/>
    </source>
</evidence>
<dbReference type="Gene3D" id="2.40.128.110">
    <property type="entry name" value="Lipid/polyisoprenoid-binding, YceI-like"/>
    <property type="match status" value="1"/>
</dbReference>
<comment type="caution">
    <text evidence="3">The sequence shown here is derived from an EMBL/GenBank/DDBJ whole genome shotgun (WGS) entry which is preliminary data.</text>
</comment>